<gene>
    <name evidence="3" type="ORF">BEL05_02710</name>
    <name evidence="2" type="ORF">TUM3794_08680</name>
</gene>
<evidence type="ECO:0000313" key="2">
    <source>
        <dbReference type="EMBL" id="GIU37620.1"/>
    </source>
</evidence>
<accession>A0A1E5IX96</accession>
<evidence type="ECO:0000313" key="4">
    <source>
        <dbReference type="Proteomes" id="UP000095230"/>
    </source>
</evidence>
<evidence type="ECO:0000313" key="5">
    <source>
        <dbReference type="Proteomes" id="UP000773469"/>
    </source>
</evidence>
<keyword evidence="1" id="KW-1133">Transmembrane helix</keyword>
<keyword evidence="5" id="KW-1185">Reference proteome</keyword>
<name>A0A1E5IX96_SHECO</name>
<comment type="caution">
    <text evidence="3">The sequence shown here is derived from an EMBL/GenBank/DDBJ whole genome shotgun (WGS) entry which is preliminary data.</text>
</comment>
<keyword evidence="1" id="KW-0472">Membrane</keyword>
<proteinExistence type="predicted"/>
<evidence type="ECO:0000313" key="3">
    <source>
        <dbReference type="EMBL" id="OEG75185.1"/>
    </source>
</evidence>
<reference evidence="2 5" key="2">
    <citation type="submission" date="2021-05" db="EMBL/GenBank/DDBJ databases">
        <title>Molecular characterization for Shewanella algae harboring chromosomal blaOXA-55-like strains isolated from clinical and environment sample.</title>
        <authorList>
            <person name="Ohama Y."/>
            <person name="Aoki K."/>
            <person name="Harada S."/>
            <person name="Moriya K."/>
            <person name="Ishii Y."/>
            <person name="Tateda K."/>
        </authorList>
    </citation>
    <scope>NUCLEOTIDE SEQUENCE [LARGE SCALE GENOMIC DNA]</scope>
    <source>
        <strain evidence="2 5">MBTL60-118</strain>
    </source>
</reference>
<keyword evidence="1" id="KW-0812">Transmembrane</keyword>
<sequence>MKRFMHIALQDKQSLFSLFTGLVVTLIGASAMSQGHNGAGLMMVGASILSLAGFSLAASLHRTKHAVSPTGSMTKLLKPKEA</sequence>
<evidence type="ECO:0000256" key="1">
    <source>
        <dbReference type="SAM" id="Phobius"/>
    </source>
</evidence>
<organism evidence="3 4">
    <name type="scientific">Shewanella colwelliana</name>
    <name type="common">Alteromonas colwelliana</name>
    <dbReference type="NCBI Taxonomy" id="23"/>
    <lineage>
        <taxon>Bacteria</taxon>
        <taxon>Pseudomonadati</taxon>
        <taxon>Pseudomonadota</taxon>
        <taxon>Gammaproteobacteria</taxon>
        <taxon>Alteromonadales</taxon>
        <taxon>Shewanellaceae</taxon>
        <taxon>Shewanella</taxon>
    </lineage>
</organism>
<dbReference type="EMBL" id="MCBT01000011">
    <property type="protein sequence ID" value="OEG75185.1"/>
    <property type="molecule type" value="Genomic_DNA"/>
</dbReference>
<feature type="transmembrane region" description="Helical" evidence="1">
    <location>
        <begin position="41"/>
        <end position="60"/>
    </location>
</feature>
<dbReference type="AlphaFoldDB" id="A0A1E5IX96"/>
<dbReference type="EMBL" id="BPEU01000005">
    <property type="protein sequence ID" value="GIU37620.1"/>
    <property type="molecule type" value="Genomic_DNA"/>
</dbReference>
<reference evidence="3 4" key="1">
    <citation type="submission" date="2016-07" db="EMBL/GenBank/DDBJ databases">
        <title>Whole-genome of two Shewanella species isolated from a digestive organ of sea cucumber Apostichopus japonicus Selenka 1867.</title>
        <authorList>
            <person name="Hong H.-H."/>
            <person name="Choi H."/>
            <person name="Cheon S."/>
            <person name="Oh J.-S."/>
            <person name="Lee H.-G."/>
            <person name="Park C."/>
        </authorList>
    </citation>
    <scope>NUCLEOTIDE SEQUENCE [LARGE SCALE GENOMIC DNA]</scope>
    <source>
        <strain evidence="3 4">CSB03KR</strain>
    </source>
</reference>
<dbReference type="Proteomes" id="UP000095230">
    <property type="component" value="Unassembled WGS sequence"/>
</dbReference>
<dbReference type="RefSeq" id="WP_028765318.1">
    <property type="nucleotide sequence ID" value="NZ_BPEU01000005.1"/>
</dbReference>
<protein>
    <submittedName>
        <fullName evidence="3">Uncharacterized protein</fullName>
    </submittedName>
</protein>
<dbReference type="STRING" id="23.BEL05_02710"/>
<dbReference type="Proteomes" id="UP000773469">
    <property type="component" value="Unassembled WGS sequence"/>
</dbReference>